<evidence type="ECO:0000256" key="4">
    <source>
        <dbReference type="ARBA" id="ARBA00022701"/>
    </source>
</evidence>
<dbReference type="AlphaFoldDB" id="A0A8B9K514"/>
<feature type="compositionally biased region" description="Acidic residues" evidence="9">
    <location>
        <begin position="157"/>
        <end position="168"/>
    </location>
</feature>
<dbReference type="GO" id="GO:0005813">
    <property type="term" value="C:centrosome"/>
    <property type="evidence" value="ECO:0007669"/>
    <property type="project" value="UniProtKB-SubCell"/>
</dbReference>
<comment type="subunit">
    <text evidence="7">Component of the gamma-tubulin ring complex (gTuRC) consisting of TUBGCP2, TUBGCP3, TUBGCP4, TUBGCP5 and TUBGCP6 and gamma-tubulin TUBG1 or TUBG2. TUBGCP2, TUBGCP3, TUBGCP4, TUBGCP5 and TUBGCP6 assemble in a 5:5:2:1:1 stoichiometry; each is associated with a gamma-tubulin, thereby arranging 14 gamma-tubulins in a helical manner. Gamma-tubulin at the first position is blocked by TUBGCP3 at the last position, allowing 13 protafilaments to grow into a microtubule. The gTuRC (via TUBGCP3 and TUBGCP6) interacts with ACTB and MZT1; the interactions form a luminal bridge that stabilizes the initial structure during complex assembly. The gTuRC (via TUBGCP2) interacts with MZT2A/MZT2B and CDK5RAP2 (via CM1 motif); the interactions play a role in gTuRC activation.</text>
</comment>
<comment type="function">
    <text evidence="6">Component of the gamma-tubulin ring complex (gTuRC) which mediates microtubule nucleation. The gTuRC regulates the minus-end nucleation of alpha-beta tubulin heterodimers that grow into microtubule protafilaments, a critical step in centrosome duplication and spindle formation.</text>
</comment>
<feature type="region of interest" description="Disordered" evidence="9">
    <location>
        <begin position="146"/>
        <end position="198"/>
    </location>
</feature>
<evidence type="ECO:0000256" key="9">
    <source>
        <dbReference type="SAM" id="MobiDB-lite"/>
    </source>
</evidence>
<dbReference type="GO" id="GO:0051225">
    <property type="term" value="P:spindle assembly"/>
    <property type="evidence" value="ECO:0007669"/>
    <property type="project" value="TreeGrafter"/>
</dbReference>
<keyword evidence="5 8" id="KW-0206">Cytoskeleton</keyword>
<dbReference type="FunFam" id="1.20.120.1900:FF:000005">
    <property type="entry name" value="Gamma-tubulin complex component"/>
    <property type="match status" value="1"/>
</dbReference>
<evidence type="ECO:0000256" key="3">
    <source>
        <dbReference type="ARBA" id="ARBA00022490"/>
    </source>
</evidence>
<keyword evidence="4 8" id="KW-0493">Microtubule</keyword>
<dbReference type="GO" id="GO:0000930">
    <property type="term" value="C:gamma-tubulin complex"/>
    <property type="evidence" value="ECO:0007669"/>
    <property type="project" value="TreeGrafter"/>
</dbReference>
<dbReference type="PANTHER" id="PTHR19302:SF33">
    <property type="entry name" value="GAMMA-TUBULIN COMPLEX COMPONENT 5"/>
    <property type="match status" value="1"/>
</dbReference>
<dbReference type="InterPro" id="IPR040457">
    <property type="entry name" value="GCP_C"/>
</dbReference>
<dbReference type="Gene3D" id="1.20.120.1900">
    <property type="entry name" value="Gamma-tubulin complex, C-terminal domain"/>
    <property type="match status" value="1"/>
</dbReference>
<name>A0A8B9K514_ASTMX</name>
<dbReference type="InterPro" id="IPR007259">
    <property type="entry name" value="GCP"/>
</dbReference>
<keyword evidence="3 8" id="KW-0963">Cytoplasm</keyword>
<feature type="region of interest" description="Disordered" evidence="9">
    <location>
        <begin position="332"/>
        <end position="357"/>
    </location>
</feature>
<dbReference type="Pfam" id="PF17681">
    <property type="entry name" value="GCP_N_terminal"/>
    <property type="match status" value="1"/>
</dbReference>
<dbReference type="Pfam" id="PF04130">
    <property type="entry name" value="GCP_C_terminal"/>
    <property type="match status" value="1"/>
</dbReference>
<sequence length="1019" mass="117884">MAHWTKFEKELEQEVKRLIAHMTGIQDEEDQNFQMALKFAWSNFKHMFLPFQLCLVYKLITCSPLAFLRIYEKLMVHSDLCKAESWTRLTEEFLNSPLPTAEGTMVKHSKIILDYIKTLRNLQIKLIVAEMKDTFDWAKYLMEGEDIETGPFPDTPEWSEDESEEEESQQPISREDSGIQVDRTPQEDQEQNNKTVQVTWAGEPDARAWLELHIVTPYWVPHSPRFPHSLHLHSNLLNVWDQHLYNTDPLYMPEEKAFVTETQVIRETLWLLSGVKRLFIFQHHDGKVSVRNDVVVTHLTNNCLRSVLEHIAAYGQAVFRLQRFIDEVTGHSSEPCPPGLNSSSSSSSSSSKKNSEPPFRTYQAFVWALYKYFTSFKEELSAIEREIIGKDETVTLSSVLERLSPHLAQITVLHRVFCTGVADVPPGTPNVVRASHLLNTLYKAIIEYDSVGEASEQSVALLFSLWVETVRPYLEIVDEWIVHGHLFDPAKEFIIQRNKDVPVNHRDFWYATYTLYSVSEAVESEERLSDAASGSSGGEQSSSSRQHTMVSFLKPVLKQIIMAGKSMQLLKNLDCKETEQADGSSRDAERKSLYTLFLESVQTRLRRGEESPTDTVTEQQATKRSLIKMQSIVARHLEMDDIHDPLLAINFARLYLEQKDFHETFSGGDVIVDRSSESVTCQTFELTLRSCLYPHIERRYIECCGNLMRTLKKDYRLLEYLQAMRNYFLLEAGDTMYDFYTAIFDKVLEKESWQQLAFLNVQLQEAVGQRHPEDSNRLSIFLETIDPARKKQPINNLDGLTLSYKVPWPVDIVISSECQKIYNQVFLLLLQIKWAKYSLDTLRFSGISVALSKPNRHEGGQFEEYTGKEPINQQIHRMFLLRVKLMHFVNSLHNYIMTRILHSTGLEFQHQVQEAKDLDQLIKIHYRYLSTIHDRCLLREKVSFVKEAIMKVLNLVLIFSDRWQAGFGAWKIESIDKMESDFKNCHMFLVTILNKAVCRGSFPHLESLALSLMAGFEQC</sequence>
<feature type="domain" description="Gamma tubulin complex component C-terminal" evidence="10">
    <location>
        <begin position="717"/>
        <end position="1012"/>
    </location>
</feature>
<dbReference type="GO" id="GO:0000278">
    <property type="term" value="P:mitotic cell cycle"/>
    <property type="evidence" value="ECO:0007669"/>
    <property type="project" value="TreeGrafter"/>
</dbReference>
<dbReference type="PANTHER" id="PTHR19302">
    <property type="entry name" value="GAMMA TUBULIN COMPLEX PROTEIN"/>
    <property type="match status" value="1"/>
</dbReference>
<feature type="domain" description="Gamma tubulin complex component protein N-terminal" evidence="11">
    <location>
        <begin position="265"/>
        <end position="581"/>
    </location>
</feature>
<evidence type="ECO:0000313" key="13">
    <source>
        <dbReference type="Proteomes" id="UP000694621"/>
    </source>
</evidence>
<evidence type="ECO:0000259" key="10">
    <source>
        <dbReference type="Pfam" id="PF04130"/>
    </source>
</evidence>
<evidence type="ECO:0000256" key="5">
    <source>
        <dbReference type="ARBA" id="ARBA00023212"/>
    </source>
</evidence>
<evidence type="ECO:0000256" key="2">
    <source>
        <dbReference type="ARBA" id="ARBA00010337"/>
    </source>
</evidence>
<evidence type="ECO:0000256" key="1">
    <source>
        <dbReference type="ARBA" id="ARBA00004300"/>
    </source>
</evidence>
<reference evidence="12" key="1">
    <citation type="submission" date="2025-08" db="UniProtKB">
        <authorList>
            <consortium name="Ensembl"/>
        </authorList>
    </citation>
    <scope>IDENTIFICATION</scope>
</reference>
<evidence type="ECO:0000313" key="12">
    <source>
        <dbReference type="Ensembl" id="ENSAMXP00005031492.1"/>
    </source>
</evidence>
<dbReference type="GO" id="GO:0043015">
    <property type="term" value="F:gamma-tubulin binding"/>
    <property type="evidence" value="ECO:0007669"/>
    <property type="project" value="InterPro"/>
</dbReference>
<feature type="compositionally biased region" description="Low complexity" evidence="9">
    <location>
        <begin position="341"/>
        <end position="352"/>
    </location>
</feature>
<dbReference type="InterPro" id="IPR041470">
    <property type="entry name" value="GCP_N"/>
</dbReference>
<comment type="similarity">
    <text evidence="2 8">Belongs to the TUBGCP family.</text>
</comment>
<dbReference type="GO" id="GO:0051321">
    <property type="term" value="P:meiotic cell cycle"/>
    <property type="evidence" value="ECO:0007669"/>
    <property type="project" value="TreeGrafter"/>
</dbReference>
<dbReference type="GO" id="GO:0051011">
    <property type="term" value="F:microtubule minus-end binding"/>
    <property type="evidence" value="ECO:0007669"/>
    <property type="project" value="TreeGrafter"/>
</dbReference>
<evidence type="ECO:0000256" key="8">
    <source>
        <dbReference type="RuleBase" id="RU363050"/>
    </source>
</evidence>
<protein>
    <recommendedName>
        <fullName evidence="8">Gamma-tubulin complex component</fullName>
    </recommendedName>
</protein>
<dbReference type="CDD" id="cd22572">
    <property type="entry name" value="GCP5_NTD"/>
    <property type="match status" value="1"/>
</dbReference>
<dbReference type="InterPro" id="IPR059169">
    <property type="entry name" value="GCP5_N_ext"/>
</dbReference>
<comment type="subcellular location">
    <subcellularLocation>
        <location evidence="1">Cytoplasm</location>
        <location evidence="1">Cytoskeleton</location>
        <location evidence="1">Microtubule organizing center</location>
        <location evidence="1">Centrosome</location>
    </subcellularLocation>
</comment>
<feature type="region of interest" description="Disordered" evidence="9">
    <location>
        <begin position="527"/>
        <end position="546"/>
    </location>
</feature>
<organism evidence="12 13">
    <name type="scientific">Astyanax mexicanus</name>
    <name type="common">Blind cave fish</name>
    <name type="synonym">Astyanax fasciatus mexicanus</name>
    <dbReference type="NCBI Taxonomy" id="7994"/>
    <lineage>
        <taxon>Eukaryota</taxon>
        <taxon>Metazoa</taxon>
        <taxon>Chordata</taxon>
        <taxon>Craniata</taxon>
        <taxon>Vertebrata</taxon>
        <taxon>Euteleostomi</taxon>
        <taxon>Actinopterygii</taxon>
        <taxon>Neopterygii</taxon>
        <taxon>Teleostei</taxon>
        <taxon>Ostariophysi</taxon>
        <taxon>Characiformes</taxon>
        <taxon>Characoidei</taxon>
        <taxon>Acestrorhamphidae</taxon>
        <taxon>Acestrorhamphinae</taxon>
        <taxon>Astyanax</taxon>
    </lineage>
</organism>
<evidence type="ECO:0000256" key="6">
    <source>
        <dbReference type="ARBA" id="ARBA00093416"/>
    </source>
</evidence>
<evidence type="ECO:0000259" key="11">
    <source>
        <dbReference type="Pfam" id="PF17681"/>
    </source>
</evidence>
<dbReference type="GO" id="GO:0005874">
    <property type="term" value="C:microtubule"/>
    <property type="evidence" value="ECO:0007669"/>
    <property type="project" value="UniProtKB-KW"/>
</dbReference>
<accession>A0A8B9K514</accession>
<dbReference type="InterPro" id="IPR042241">
    <property type="entry name" value="GCP_C_sf"/>
</dbReference>
<dbReference type="Proteomes" id="UP000694621">
    <property type="component" value="Unplaced"/>
</dbReference>
<evidence type="ECO:0000256" key="7">
    <source>
        <dbReference type="ARBA" id="ARBA00093551"/>
    </source>
</evidence>
<dbReference type="GO" id="GO:0031122">
    <property type="term" value="P:cytoplasmic microtubule organization"/>
    <property type="evidence" value="ECO:0007669"/>
    <property type="project" value="TreeGrafter"/>
</dbReference>
<proteinExistence type="inferred from homology"/>
<dbReference type="GO" id="GO:0007020">
    <property type="term" value="P:microtubule nucleation"/>
    <property type="evidence" value="ECO:0007669"/>
    <property type="project" value="InterPro"/>
</dbReference>
<dbReference type="Ensembl" id="ENSAMXT00005034456.1">
    <property type="protein sequence ID" value="ENSAMXP00005031492.1"/>
    <property type="gene ID" value="ENSAMXG00005014074.1"/>
</dbReference>
<dbReference type="GO" id="GO:0000922">
    <property type="term" value="C:spindle pole"/>
    <property type="evidence" value="ECO:0007669"/>
    <property type="project" value="InterPro"/>
</dbReference>